<dbReference type="InterPro" id="IPR013154">
    <property type="entry name" value="ADH-like_N"/>
</dbReference>
<dbReference type="InterPro" id="IPR042104">
    <property type="entry name" value="PKS_dehydratase_sf"/>
</dbReference>
<dbReference type="InterPro" id="IPR055123">
    <property type="entry name" value="SpnB-like_Rossmann"/>
</dbReference>
<dbReference type="SMART" id="SM00829">
    <property type="entry name" value="PKS_ER"/>
    <property type="match status" value="1"/>
</dbReference>
<dbReference type="PANTHER" id="PTHR43775">
    <property type="entry name" value="FATTY ACID SYNTHASE"/>
    <property type="match status" value="1"/>
</dbReference>
<dbReference type="InterPro" id="IPR036291">
    <property type="entry name" value="NAD(P)-bd_dom_sf"/>
</dbReference>
<dbReference type="CDD" id="cd05195">
    <property type="entry name" value="enoyl_red"/>
    <property type="match status" value="1"/>
</dbReference>
<protein>
    <submittedName>
        <fullName evidence="6">3-ketoacyl-ACP reductase</fullName>
    </submittedName>
</protein>
<dbReference type="InterPro" id="IPR050091">
    <property type="entry name" value="PKS_NRPS_Biosynth_Enz"/>
</dbReference>
<dbReference type="InterPro" id="IPR049551">
    <property type="entry name" value="PKS_DH_C"/>
</dbReference>
<dbReference type="FunFam" id="3.90.180.10:FF:000032">
    <property type="entry name" value="Probable polyketide synthase pks1"/>
    <property type="match status" value="1"/>
</dbReference>
<dbReference type="PANTHER" id="PTHR43775:SF51">
    <property type="entry name" value="INACTIVE PHENOLPHTHIOCEROL SYNTHESIS POLYKETIDE SYNTHASE TYPE I PKS1-RELATED"/>
    <property type="match status" value="1"/>
</dbReference>
<evidence type="ECO:0000256" key="3">
    <source>
        <dbReference type="ARBA" id="ARBA00022679"/>
    </source>
</evidence>
<evidence type="ECO:0000256" key="4">
    <source>
        <dbReference type="PROSITE-ProRule" id="PRU01363"/>
    </source>
</evidence>
<proteinExistence type="predicted"/>
<evidence type="ECO:0000259" key="5">
    <source>
        <dbReference type="PROSITE" id="PS52019"/>
    </source>
</evidence>
<dbReference type="PROSITE" id="PS52019">
    <property type="entry name" value="PKS_MFAS_DH"/>
    <property type="match status" value="1"/>
</dbReference>
<keyword evidence="2" id="KW-0597">Phosphoprotein</keyword>
<feature type="non-terminal residue" evidence="6">
    <location>
        <position position="1"/>
    </location>
</feature>
<dbReference type="SUPFAM" id="SSF50129">
    <property type="entry name" value="GroES-like"/>
    <property type="match status" value="1"/>
</dbReference>
<dbReference type="Pfam" id="PF08240">
    <property type="entry name" value="ADH_N"/>
    <property type="match status" value="1"/>
</dbReference>
<accession>A0A4R4ZM75</accession>
<keyword evidence="7" id="KW-1185">Reference proteome</keyword>
<sequence length="647" mass="68298">PPTPAWPPTDAVPLDVTGLYDAPDPQGLAYGPAFQGLRAAWRDGTARYAEVALPEETETDGYGLHPALLDAVLHALGLDPDDNAGPRLPFGWSGVRLHASDATALRAVLVPAGPDSVAITAVDASGGLVLSVEALTLRPLPAEGAITGAAGAAQNLYRLGWVNHPVPADAEAPDGTVIARVPADGELHDVLAHVLGLVQTWLKEPTGDRLALVTRRAVAVLPGEHLDDLAAASIWGLVRSAQAEHPGQFLLIDTDHTDTDLTPALTLAAGGDEDQIAVRDGGLYLPRISRHVSDGLTEPDGPWRLDVTEQGTLENLALVPDPQTAEPLPPGHVRLSVRAAGLNFRDVLIALGMYPGQAHIGAEGAGIVEEVAPDVTTVAPGDRVMGLFIGGVSPTTVTDHRFLCKMPNGWTFAQAASVPIVYLTAYYGFTDLARLRPGQRVLIHAATGGVGTAATQLAQHLGAEVYGTASPPKWQTLRGQGVDADHIASSRDLTFRDRFQQATNNAGMDVILNSLAREFVDASLELLPEGGHFLEIGKTDIREPDQVTRDHPGVHYLPYDLMDAGADRIHQLFTELHGLFEDGTLAPLPVTAFPLHQAPDAFRHLAQAKHTGKVVLTLRPPLNPNGTVLITGGTGTLGTITAKHLTT</sequence>
<dbReference type="Pfam" id="PF22953">
    <property type="entry name" value="SpnB_Rossmann"/>
    <property type="match status" value="1"/>
</dbReference>
<comment type="caution">
    <text evidence="6">The sequence shown here is derived from an EMBL/GenBank/DDBJ whole genome shotgun (WGS) entry which is preliminary data.</text>
</comment>
<dbReference type="EMBL" id="SMKU01000651">
    <property type="protein sequence ID" value="TDD59675.1"/>
    <property type="molecule type" value="Genomic_DNA"/>
</dbReference>
<dbReference type="AlphaFoldDB" id="A0A4R4ZM75"/>
<dbReference type="InterPro" id="IPR020843">
    <property type="entry name" value="ER"/>
</dbReference>
<evidence type="ECO:0000256" key="2">
    <source>
        <dbReference type="ARBA" id="ARBA00022553"/>
    </source>
</evidence>
<feature type="non-terminal residue" evidence="6">
    <location>
        <position position="647"/>
    </location>
</feature>
<feature type="region of interest" description="N-terminal hotdog fold" evidence="4">
    <location>
        <position position="1"/>
    </location>
</feature>
<dbReference type="GO" id="GO:0006633">
    <property type="term" value="P:fatty acid biosynthetic process"/>
    <property type="evidence" value="ECO:0007669"/>
    <property type="project" value="TreeGrafter"/>
</dbReference>
<dbReference type="FunFam" id="3.40.50.720:FF:000209">
    <property type="entry name" value="Polyketide synthase Pks12"/>
    <property type="match status" value="1"/>
</dbReference>
<dbReference type="GO" id="GO:0004312">
    <property type="term" value="F:fatty acid synthase activity"/>
    <property type="evidence" value="ECO:0007669"/>
    <property type="project" value="TreeGrafter"/>
</dbReference>
<dbReference type="Proteomes" id="UP000294513">
    <property type="component" value="Unassembled WGS sequence"/>
</dbReference>
<dbReference type="RefSeq" id="WP_165975997.1">
    <property type="nucleotide sequence ID" value="NZ_SMKU01000651.1"/>
</dbReference>
<keyword evidence="3" id="KW-0808">Transferase</keyword>
<dbReference type="InterPro" id="IPR011032">
    <property type="entry name" value="GroES-like_sf"/>
</dbReference>
<dbReference type="GO" id="GO:0016491">
    <property type="term" value="F:oxidoreductase activity"/>
    <property type="evidence" value="ECO:0007669"/>
    <property type="project" value="InterPro"/>
</dbReference>
<reference evidence="6 7" key="1">
    <citation type="submission" date="2019-03" db="EMBL/GenBank/DDBJ databases">
        <title>Draft genome sequences of novel Actinobacteria.</title>
        <authorList>
            <person name="Sahin N."/>
            <person name="Ay H."/>
            <person name="Saygin H."/>
        </authorList>
    </citation>
    <scope>NUCLEOTIDE SEQUENCE [LARGE SCALE GENOMIC DNA]</scope>
    <source>
        <strain evidence="6 7">H3C3</strain>
    </source>
</reference>
<dbReference type="Pfam" id="PF13602">
    <property type="entry name" value="ADH_zinc_N_2"/>
    <property type="match status" value="1"/>
</dbReference>
<dbReference type="Gene3D" id="3.40.50.720">
    <property type="entry name" value="NAD(P)-binding Rossmann-like Domain"/>
    <property type="match status" value="2"/>
</dbReference>
<dbReference type="InterPro" id="IPR049900">
    <property type="entry name" value="PKS_mFAS_DH"/>
</dbReference>
<dbReference type="Pfam" id="PF14765">
    <property type="entry name" value="PS-DH"/>
    <property type="match status" value="1"/>
</dbReference>
<feature type="domain" description="PKS/mFAS DH" evidence="5">
    <location>
        <begin position="1"/>
        <end position="146"/>
    </location>
</feature>
<dbReference type="Gene3D" id="3.10.129.110">
    <property type="entry name" value="Polyketide synthase dehydratase"/>
    <property type="match status" value="1"/>
</dbReference>
<evidence type="ECO:0000313" key="6">
    <source>
        <dbReference type="EMBL" id="TDD59675.1"/>
    </source>
</evidence>
<name>A0A4R4ZM75_9ACTN</name>
<dbReference type="SUPFAM" id="SSF51735">
    <property type="entry name" value="NAD(P)-binding Rossmann-fold domains"/>
    <property type="match status" value="2"/>
</dbReference>
<organism evidence="6 7">
    <name type="scientific">Actinomadura rubrisoli</name>
    <dbReference type="NCBI Taxonomy" id="2530368"/>
    <lineage>
        <taxon>Bacteria</taxon>
        <taxon>Bacillati</taxon>
        <taxon>Actinomycetota</taxon>
        <taxon>Actinomycetes</taxon>
        <taxon>Streptosporangiales</taxon>
        <taxon>Thermomonosporaceae</taxon>
        <taxon>Actinomadura</taxon>
    </lineage>
</organism>
<comment type="caution">
    <text evidence="4">Lacks conserved residue(s) required for the propagation of feature annotation.</text>
</comment>
<keyword evidence="1" id="KW-0596">Phosphopantetheine</keyword>
<evidence type="ECO:0000313" key="7">
    <source>
        <dbReference type="Proteomes" id="UP000294513"/>
    </source>
</evidence>
<gene>
    <name evidence="6" type="ORF">E1298_46505</name>
</gene>
<feature type="region of interest" description="C-terminal hotdog fold" evidence="4">
    <location>
        <begin position="11"/>
        <end position="146"/>
    </location>
</feature>
<dbReference type="Gene3D" id="3.90.180.10">
    <property type="entry name" value="Medium-chain alcohol dehydrogenases, catalytic domain"/>
    <property type="match status" value="1"/>
</dbReference>
<evidence type="ECO:0000256" key="1">
    <source>
        <dbReference type="ARBA" id="ARBA00022450"/>
    </source>
</evidence>